<evidence type="ECO:0008006" key="4">
    <source>
        <dbReference type="Google" id="ProtNLM"/>
    </source>
</evidence>
<keyword evidence="3" id="KW-1185">Reference proteome</keyword>
<accession>A0ABR8DD36</accession>
<organism evidence="2 3">
    <name type="scientific">Anabaena azotica FACHB-119</name>
    <dbReference type="NCBI Taxonomy" id="947527"/>
    <lineage>
        <taxon>Bacteria</taxon>
        <taxon>Bacillati</taxon>
        <taxon>Cyanobacteriota</taxon>
        <taxon>Cyanophyceae</taxon>
        <taxon>Nostocales</taxon>
        <taxon>Nostocaceae</taxon>
        <taxon>Anabaena</taxon>
        <taxon>Anabaena azotica</taxon>
    </lineage>
</organism>
<evidence type="ECO:0000313" key="2">
    <source>
        <dbReference type="EMBL" id="MBD2504403.1"/>
    </source>
</evidence>
<dbReference type="Proteomes" id="UP000661112">
    <property type="component" value="Unassembled WGS sequence"/>
</dbReference>
<keyword evidence="1" id="KW-0175">Coiled coil</keyword>
<sequence length="1150" mass="134265">MSTLEEILNQYCKQDNSGLLLLSMPTGFGKTYSVINFINSNYKEFAKQKRKILFITNLKKNLPIDELKKRFIENGNEEDFERYVLFIDSNADTVINNLLNIDDQIPDKFKKETYLQLKKDIELLQNYEIPSTFKERIKIDIRKSLEPAFRDLIKKTLAAEFSTKKARLSAIKTNQDYQWIEKLYPAVFTDEKTILFLSVDKFLGQNTTLVESSYYFYERLINESVIFIDEFDTTKNAVLENIIESGLRHRVDIIDLFLNIHNHLMQTECPELLVQESNWRKKNSSGKNCPSLREQIESLRDKANYIFKKYELQHICKSHKDFSTKERNFLFYDYKFHNVLDRHQRVEIIGDINSRTNWIKAFEIKQEKTGIDIQEMLREITGYLSYFQNRIKFFANNYRHLKDEDKGGQENFPLKLAIQTVLNNFHLKDVDFLTNKILEDDLPYGLQPYQGTIQSQNFYDTGFRYYDIVDSDEHDTLSKIYMFNFSRTPESFLAGVCSKALVVGISATAGLPTNIGNYDLDYLKSRLGDSFIRLKDDAIVKLKNEYNETTQRYNQVSIKTKFVGANSQEEAVKQLEELLNDREAAQALWNELCHKITDDDEKSIEFSFCRYVRALTAWKYFLDNPDCHGFLCFFNKLPKPSDPKFDLHILHKYAEMLLDDNKGNIDDSVADTFFVLSGNSFEENKDKLLNDLKNNKRRFIISAYQTIGVGQNLQFPIPSGMEPIHINSFTKHSNMDINGIYLDNPTNIIVNIFSNNIDDDEFIKYIFQLEFIRENGNFSLNQFKSKLDEAFHRYIGRYRPRRKANDFINAYDTKAYSLYLNKIIIQALGRICRTNMKAPTIHILADASIRKHLTGFSLPKDVIPIREYAALLESAGESKQSDDLIEAQNRASHKSNQTAASIRRQLSTPWTNQSVKKWQELREQVLQQPAIAKDSECNLNWNNIYLHLPQPADSYHFSHENDYNEIEIFFTDDYGKREVQEVSERTARLSELMKIDKFYKLFTDSGWATTFPKSQLMLTPPMFNNIYKGALGEVCGKYIFQNILKIPLLELNVDEFERFDFKTEQNIYIDFKLWNDRVAVKADEIIEKICEKMAVVGAERVFVINILGSSNTTFRPISSFDGQIVEVPYLCKNDKIDDSALNFIVEKFIT</sequence>
<name>A0ABR8DD36_9NOST</name>
<evidence type="ECO:0000313" key="3">
    <source>
        <dbReference type="Proteomes" id="UP000661112"/>
    </source>
</evidence>
<evidence type="ECO:0000256" key="1">
    <source>
        <dbReference type="SAM" id="Coils"/>
    </source>
</evidence>
<dbReference type="RefSeq" id="WP_190478155.1">
    <property type="nucleotide sequence ID" value="NZ_JACJSG010000050.1"/>
</dbReference>
<comment type="caution">
    <text evidence="2">The sequence shown here is derived from an EMBL/GenBank/DDBJ whole genome shotgun (WGS) entry which is preliminary data.</text>
</comment>
<reference evidence="2 3" key="1">
    <citation type="journal article" date="2020" name="ISME J.">
        <title>Comparative genomics reveals insights into cyanobacterial evolution and habitat adaptation.</title>
        <authorList>
            <person name="Chen M.Y."/>
            <person name="Teng W.K."/>
            <person name="Zhao L."/>
            <person name="Hu C.X."/>
            <person name="Zhou Y.K."/>
            <person name="Han B.P."/>
            <person name="Song L.R."/>
            <person name="Shu W.S."/>
        </authorList>
    </citation>
    <scope>NUCLEOTIDE SEQUENCE [LARGE SCALE GENOMIC DNA]</scope>
    <source>
        <strain evidence="2 3">FACHB-119</strain>
    </source>
</reference>
<feature type="coiled-coil region" evidence="1">
    <location>
        <begin position="539"/>
        <end position="588"/>
    </location>
</feature>
<dbReference type="SUPFAM" id="SSF52540">
    <property type="entry name" value="P-loop containing nucleoside triphosphate hydrolases"/>
    <property type="match status" value="1"/>
</dbReference>
<dbReference type="InterPro" id="IPR027417">
    <property type="entry name" value="P-loop_NTPase"/>
</dbReference>
<protein>
    <recommendedName>
        <fullName evidence="4">Helicase/UvrB N-terminal domain-containing protein</fullName>
    </recommendedName>
</protein>
<proteinExistence type="predicted"/>
<dbReference type="EMBL" id="JACJSG010000050">
    <property type="protein sequence ID" value="MBD2504403.1"/>
    <property type="molecule type" value="Genomic_DNA"/>
</dbReference>
<gene>
    <name evidence="2" type="ORF">H6G83_27990</name>
</gene>